<organism evidence="1 2">
    <name type="scientific">Rhizobium leguminosarum</name>
    <dbReference type="NCBI Taxonomy" id="384"/>
    <lineage>
        <taxon>Bacteria</taxon>
        <taxon>Pseudomonadati</taxon>
        <taxon>Pseudomonadota</taxon>
        <taxon>Alphaproteobacteria</taxon>
        <taxon>Hyphomicrobiales</taxon>
        <taxon>Rhizobiaceae</taxon>
        <taxon>Rhizobium/Agrobacterium group</taxon>
        <taxon>Rhizobium</taxon>
    </lineage>
</organism>
<gene>
    <name evidence="1" type="ORF">BA011_28745</name>
</gene>
<dbReference type="AlphaFoldDB" id="A0A1B1CIY5"/>
<dbReference type="OrthoDB" id="8383106at2"/>
<dbReference type="Proteomes" id="UP000092691">
    <property type="component" value="Plasmid unnamed1"/>
</dbReference>
<protein>
    <submittedName>
        <fullName evidence="1">Uncharacterized protein</fullName>
    </submittedName>
</protein>
<dbReference type="RefSeq" id="WP_065283327.1">
    <property type="nucleotide sequence ID" value="NZ_CP016287.1"/>
</dbReference>
<dbReference type="EMBL" id="CP016287">
    <property type="protein sequence ID" value="ANP89722.1"/>
    <property type="molecule type" value="Genomic_DNA"/>
</dbReference>
<geneLocation type="plasmid" evidence="1 2">
    <name>unnamed1</name>
</geneLocation>
<evidence type="ECO:0000313" key="2">
    <source>
        <dbReference type="Proteomes" id="UP000092691"/>
    </source>
</evidence>
<accession>A0A1B1CIY5</accession>
<reference evidence="1 2" key="1">
    <citation type="submission" date="2016-06" db="EMBL/GenBank/DDBJ databases">
        <title>Microsymbionts genomes from the relict species Vavilovia formosa.</title>
        <authorList>
            <person name="Chirak E."/>
            <person name="Kimeklis A."/>
            <person name="Andronov E."/>
        </authorList>
    </citation>
    <scope>NUCLEOTIDE SEQUENCE [LARGE SCALE GENOMIC DNA]</scope>
    <source>
        <strain evidence="1 2">Vaf10</strain>
        <plasmid evidence="2">Plasmid unnamed1</plasmid>
    </source>
</reference>
<sequence>MTRYEIEEHDGGWTVVDHITRLPASGAALTSRSRLEAQALADYRNGMAKPTAERIKPRLEKIRLLWKAVLGTNR</sequence>
<keyword evidence="1" id="KW-0614">Plasmid</keyword>
<evidence type="ECO:0000313" key="1">
    <source>
        <dbReference type="EMBL" id="ANP89722.1"/>
    </source>
</evidence>
<proteinExistence type="predicted"/>
<name>A0A1B1CIY5_RHILE</name>